<proteinExistence type="predicted"/>
<dbReference type="Proteomes" id="UP001501758">
    <property type="component" value="Unassembled WGS sequence"/>
</dbReference>
<evidence type="ECO:0000313" key="3">
    <source>
        <dbReference type="Proteomes" id="UP001501758"/>
    </source>
</evidence>
<gene>
    <name evidence="2" type="ORF">GCM10009430_44120</name>
</gene>
<keyword evidence="3" id="KW-1185">Reference proteome</keyword>
<evidence type="ECO:0000313" key="2">
    <source>
        <dbReference type="EMBL" id="GAA0731680.1"/>
    </source>
</evidence>
<sequence length="166" mass="18876">MKTKFIIVFIININIFKQIIIMKKITSFILVSLLLSIFQSCSIDEQEVLEEELKFHQEINGKNALSGDEDQVLGCLIEYTFHNSNLTPAQKDAIRNSYNFFHSYTIDPATGAEIWVVDCLLFEAYNNQNPNSDEYGSYESRGCPRGGCPTTPPKDPDPIEDPFNNQ</sequence>
<feature type="region of interest" description="Disordered" evidence="1">
    <location>
        <begin position="131"/>
        <end position="166"/>
    </location>
</feature>
<name>A0ABP3UE63_9FLAO</name>
<comment type="caution">
    <text evidence="2">The sequence shown here is derived from an EMBL/GenBank/DDBJ whole genome shotgun (WGS) entry which is preliminary data.</text>
</comment>
<evidence type="ECO:0000256" key="1">
    <source>
        <dbReference type="SAM" id="MobiDB-lite"/>
    </source>
</evidence>
<protein>
    <submittedName>
        <fullName evidence="2">Uncharacterized protein</fullName>
    </submittedName>
</protein>
<accession>A0ABP3UE63</accession>
<reference evidence="3" key="1">
    <citation type="journal article" date="2019" name="Int. J. Syst. Evol. Microbiol.">
        <title>The Global Catalogue of Microorganisms (GCM) 10K type strain sequencing project: providing services to taxonomists for standard genome sequencing and annotation.</title>
        <authorList>
            <consortium name="The Broad Institute Genomics Platform"/>
            <consortium name="The Broad Institute Genome Sequencing Center for Infectious Disease"/>
            <person name="Wu L."/>
            <person name="Ma J."/>
        </authorList>
    </citation>
    <scope>NUCLEOTIDE SEQUENCE [LARGE SCALE GENOMIC DNA]</scope>
    <source>
        <strain evidence="3">JCM 15974</strain>
    </source>
</reference>
<dbReference type="EMBL" id="BAAAGE010000006">
    <property type="protein sequence ID" value="GAA0731680.1"/>
    <property type="molecule type" value="Genomic_DNA"/>
</dbReference>
<organism evidence="2 3">
    <name type="scientific">Aquimarina litoralis</name>
    <dbReference type="NCBI Taxonomy" id="584605"/>
    <lineage>
        <taxon>Bacteria</taxon>
        <taxon>Pseudomonadati</taxon>
        <taxon>Bacteroidota</taxon>
        <taxon>Flavobacteriia</taxon>
        <taxon>Flavobacteriales</taxon>
        <taxon>Flavobacteriaceae</taxon>
        <taxon>Aquimarina</taxon>
    </lineage>
</organism>